<name>A0A5B0KJX7_9PROT</name>
<evidence type="ECO:0000313" key="1">
    <source>
        <dbReference type="EMBL" id="KAA1052957.1"/>
    </source>
</evidence>
<dbReference type="Proteomes" id="UP000325333">
    <property type="component" value="Unassembled WGS sequence"/>
</dbReference>
<protein>
    <submittedName>
        <fullName evidence="1">Uncharacterized protein</fullName>
    </submittedName>
</protein>
<evidence type="ECO:0000313" key="2">
    <source>
        <dbReference type="Proteomes" id="UP000325333"/>
    </source>
</evidence>
<gene>
    <name evidence="1" type="ORF">FH063_003364</name>
</gene>
<dbReference type="EMBL" id="VEWN01000019">
    <property type="protein sequence ID" value="KAA1052957.1"/>
    <property type="molecule type" value="Genomic_DNA"/>
</dbReference>
<reference evidence="1 2" key="1">
    <citation type="submission" date="2019-07" db="EMBL/GenBank/DDBJ databases">
        <title>Genome sequencing of the stress-tolerant strain Azospirillum brasilense Az19.</title>
        <authorList>
            <person name="Maroniche G.A."/>
            <person name="Garcia J.E."/>
            <person name="Pagnussat L."/>
            <person name="Amenta M."/>
            <person name="Creus C.M."/>
        </authorList>
    </citation>
    <scope>NUCLEOTIDE SEQUENCE [LARGE SCALE GENOMIC DNA]</scope>
    <source>
        <strain evidence="1 2">Az19</strain>
    </source>
</reference>
<proteinExistence type="predicted"/>
<comment type="caution">
    <text evidence="1">The sequence shown here is derived from an EMBL/GenBank/DDBJ whole genome shotgun (WGS) entry which is preliminary data.</text>
</comment>
<dbReference type="AlphaFoldDB" id="A0A5B0KJX7"/>
<organism evidence="1 2">
    <name type="scientific">Azospirillum argentinense</name>
    <dbReference type="NCBI Taxonomy" id="2970906"/>
    <lineage>
        <taxon>Bacteria</taxon>
        <taxon>Pseudomonadati</taxon>
        <taxon>Pseudomonadota</taxon>
        <taxon>Alphaproteobacteria</taxon>
        <taxon>Rhodospirillales</taxon>
        <taxon>Azospirillaceae</taxon>
        <taxon>Azospirillum</taxon>
    </lineage>
</organism>
<accession>A0A5B0KJX7</accession>
<dbReference type="RefSeq" id="WP_149651512.1">
    <property type="nucleotide sequence ID" value="NZ_VEWN01000019.1"/>
</dbReference>
<sequence length="204" mass="22041">MARSFASDRFVTVALRGAQQAVQRQLVTTARAQIERVQQRANPSATAVYVDGCKGAPLDSVKPFGVVYAEFSYLAQVVEAALDLLSSTSPIETGAYGDSHAAYVDGERVAELSVIGEARRVVISNETPYARVIEVGIGSRVPWSKQQQVPAQGPYRAAVRALRRQFGHVAKIVFTFVALDVGTFIGDAPHGPKNRFPALILEAR</sequence>